<evidence type="ECO:0000313" key="2">
    <source>
        <dbReference type="EMBL" id="SDL18956.1"/>
    </source>
</evidence>
<keyword evidence="3" id="KW-1185">Reference proteome</keyword>
<accession>A0A1G9I1N8</accession>
<name>A0A1G9I1N8_9FIRM</name>
<reference evidence="2 3" key="1">
    <citation type="submission" date="2016-10" db="EMBL/GenBank/DDBJ databases">
        <authorList>
            <person name="de Groot N.N."/>
        </authorList>
    </citation>
    <scope>NUCLEOTIDE SEQUENCE [LARGE SCALE GENOMIC DNA]</scope>
    <source>
        <strain evidence="2 3">DSM 797</strain>
    </source>
</reference>
<dbReference type="AlphaFoldDB" id="A0A1G9I1N8"/>
<sequence>MNSKRGYLSDILDNSFVYININLYLVIYIGGKNEFFK</sequence>
<gene>
    <name evidence="2" type="ORF">SAMN04515677_10165</name>
</gene>
<keyword evidence="1" id="KW-0812">Transmembrane</keyword>
<protein>
    <submittedName>
        <fullName evidence="2">Uncharacterized protein</fullName>
    </submittedName>
</protein>
<dbReference type="EMBL" id="FNGW01000001">
    <property type="protein sequence ID" value="SDL18956.1"/>
    <property type="molecule type" value="Genomic_DNA"/>
</dbReference>
<feature type="transmembrane region" description="Helical" evidence="1">
    <location>
        <begin position="12"/>
        <end position="31"/>
    </location>
</feature>
<keyword evidence="1" id="KW-0472">Membrane</keyword>
<keyword evidence="1" id="KW-1133">Transmembrane helix</keyword>
<evidence type="ECO:0000313" key="3">
    <source>
        <dbReference type="Proteomes" id="UP000199068"/>
    </source>
</evidence>
<evidence type="ECO:0000256" key="1">
    <source>
        <dbReference type="SAM" id="Phobius"/>
    </source>
</evidence>
<dbReference type="Proteomes" id="UP000199068">
    <property type="component" value="Unassembled WGS sequence"/>
</dbReference>
<organism evidence="2 3">
    <name type="scientific">Romboutsia lituseburensis DSM 797</name>
    <dbReference type="NCBI Taxonomy" id="1121325"/>
    <lineage>
        <taxon>Bacteria</taxon>
        <taxon>Bacillati</taxon>
        <taxon>Bacillota</taxon>
        <taxon>Clostridia</taxon>
        <taxon>Peptostreptococcales</taxon>
        <taxon>Peptostreptococcaceae</taxon>
        <taxon>Romboutsia</taxon>
    </lineage>
</organism>
<proteinExistence type="predicted"/>